<comment type="caution">
    <text evidence="3">The sequence shown here is derived from an EMBL/GenBank/DDBJ whole genome shotgun (WGS) entry which is preliminary data.</text>
</comment>
<dbReference type="Proteomes" id="UP000245048">
    <property type="component" value="Unassembled WGS sequence"/>
</dbReference>
<dbReference type="GO" id="GO:0016757">
    <property type="term" value="F:glycosyltransferase activity"/>
    <property type="evidence" value="ECO:0007669"/>
    <property type="project" value="InterPro"/>
</dbReference>
<keyword evidence="4" id="KW-1185">Reference proteome</keyword>
<sequence>MPRGGDGTAETKAGADMLDDAEALRREADELRNRREWRAAAAAYAAFLRLRPEDAGMQVQQGHCLKEAGDIAGALALYRDAARKRPEEADIPLQIGHAEKLRGAREAALAAYGHALLLDPRSEDGWREWRALAGERPARPLATAAAGVVLDLTDLAAWIRGGRRAPSGIQRVQLGLARAALSAPTPPPLCAMPAGGGGWRALPAPLFLRLERLMTEGADPEAPEWRDAATLLEALLASPPPLRFAPGAVLVTLGGTWGQPDYLASLRLARERDGLRHVPLLHDCIPLLLPEHCAEGVTRAYARWFASLSLHADGVLAVSRSTRDDMRRLHAALLPELPVPPAAVVPLDAAPRPLAALPSAPPPEHPLLRDGTPFVLFVSTIEGRKNHLMVFGAWLTLLRRLGPGAVPLLVCVGRPGWRAEAALALLDSVPELRARVRLLHDVPDPLLAALYRKCLFTLYNSHHEGWGLPVTESLAAGKVPLVPEHSALREAGEGGALFFAPGSEPDLLEKLTRLITEPEFRAAAEARIAAAPPLRGWEAVAAQLMAEAERLAGGTAPGLPPPSLLGRLPVPAGRRHRLRRLETGRPCLEMAIAEAVRQGEGWHPLAAEEAWTRPGEALLALPLGPEQAGPLRLELELRAPAPAHRMVEILAQREDAAPAAPVPLHLRAGQSAILALDVPAGGPLLRVELLSRVPPADREAGHLGIGLAGFGLARAGRLDERLALLEQRHFLVPAARPGM</sequence>
<gene>
    <name evidence="3" type="ORF">CR165_16295</name>
</gene>
<dbReference type="InterPro" id="IPR011990">
    <property type="entry name" value="TPR-like_helical_dom_sf"/>
</dbReference>
<dbReference type="SUPFAM" id="SSF48452">
    <property type="entry name" value="TPR-like"/>
    <property type="match status" value="1"/>
</dbReference>
<dbReference type="CDD" id="cd03809">
    <property type="entry name" value="GT4_MtfB-like"/>
    <property type="match status" value="1"/>
</dbReference>
<dbReference type="SMART" id="SM00028">
    <property type="entry name" value="TPR"/>
    <property type="match status" value="3"/>
</dbReference>
<reference evidence="4" key="1">
    <citation type="submission" date="2017-10" db="EMBL/GenBank/DDBJ databases">
        <authorList>
            <person name="Toshchakov S.V."/>
            <person name="Goeva M.A."/>
        </authorList>
    </citation>
    <scope>NUCLEOTIDE SEQUENCE [LARGE SCALE GENOMIC DNA]</scope>
    <source>
        <strain evidence="4">JR1/69-1-13</strain>
    </source>
</reference>
<accession>A0A2U1V1V6</accession>
<dbReference type="InterPro" id="IPR019734">
    <property type="entry name" value="TPR_rpt"/>
</dbReference>
<evidence type="ECO:0000256" key="1">
    <source>
        <dbReference type="ARBA" id="ARBA00022679"/>
    </source>
</evidence>
<proteinExistence type="predicted"/>
<dbReference type="Pfam" id="PF00534">
    <property type="entry name" value="Glycos_transf_1"/>
    <property type="match status" value="1"/>
</dbReference>
<organism evidence="3 4">
    <name type="scientific">Teichococcus aestuarii</name>
    <dbReference type="NCBI Taxonomy" id="568898"/>
    <lineage>
        <taxon>Bacteria</taxon>
        <taxon>Pseudomonadati</taxon>
        <taxon>Pseudomonadota</taxon>
        <taxon>Alphaproteobacteria</taxon>
        <taxon>Acetobacterales</taxon>
        <taxon>Roseomonadaceae</taxon>
        <taxon>Roseomonas</taxon>
    </lineage>
</organism>
<dbReference type="InterPro" id="IPR001296">
    <property type="entry name" value="Glyco_trans_1"/>
</dbReference>
<dbReference type="Gene3D" id="1.25.40.10">
    <property type="entry name" value="Tetratricopeptide repeat domain"/>
    <property type="match status" value="1"/>
</dbReference>
<evidence type="ECO:0000313" key="3">
    <source>
        <dbReference type="EMBL" id="PWC27851.1"/>
    </source>
</evidence>
<evidence type="ECO:0000313" key="4">
    <source>
        <dbReference type="Proteomes" id="UP000245048"/>
    </source>
</evidence>
<keyword evidence="1" id="KW-0808">Transferase</keyword>
<evidence type="ECO:0000259" key="2">
    <source>
        <dbReference type="Pfam" id="PF00534"/>
    </source>
</evidence>
<dbReference type="EMBL" id="PDOA01000011">
    <property type="protein sequence ID" value="PWC27851.1"/>
    <property type="molecule type" value="Genomic_DNA"/>
</dbReference>
<dbReference type="OrthoDB" id="9790710at2"/>
<feature type="domain" description="Glycosyl transferase family 1" evidence="2">
    <location>
        <begin position="368"/>
        <end position="524"/>
    </location>
</feature>
<dbReference type="SUPFAM" id="SSF53756">
    <property type="entry name" value="UDP-Glycosyltransferase/glycogen phosphorylase"/>
    <property type="match status" value="1"/>
</dbReference>
<dbReference type="PANTHER" id="PTHR46401:SF2">
    <property type="entry name" value="GLYCOSYLTRANSFERASE WBBK-RELATED"/>
    <property type="match status" value="1"/>
</dbReference>
<protein>
    <recommendedName>
        <fullName evidence="2">Glycosyl transferase family 1 domain-containing protein</fullName>
    </recommendedName>
</protein>
<name>A0A2U1V1V6_9PROT</name>
<dbReference type="Gene3D" id="3.40.50.2000">
    <property type="entry name" value="Glycogen Phosphorylase B"/>
    <property type="match status" value="1"/>
</dbReference>
<dbReference type="AlphaFoldDB" id="A0A2U1V1V6"/>
<dbReference type="PANTHER" id="PTHR46401">
    <property type="entry name" value="GLYCOSYLTRANSFERASE WBBK-RELATED"/>
    <property type="match status" value="1"/>
</dbReference>